<evidence type="ECO:0000313" key="7">
    <source>
        <dbReference type="EMBL" id="QTX05779.1"/>
    </source>
</evidence>
<evidence type="ECO:0000256" key="4">
    <source>
        <dbReference type="ARBA" id="ARBA00022970"/>
    </source>
</evidence>
<keyword evidence="3 5" id="KW-0732">Signal</keyword>
<dbReference type="PANTHER" id="PTHR30483:SF6">
    <property type="entry name" value="PERIPLASMIC BINDING PROTEIN OF ABC TRANSPORTER FOR NATURAL AMINO ACIDS"/>
    <property type="match status" value="1"/>
</dbReference>
<name>A0A975IPY3_9MICO</name>
<dbReference type="Gene3D" id="3.40.50.2300">
    <property type="match status" value="2"/>
</dbReference>
<evidence type="ECO:0000259" key="6">
    <source>
        <dbReference type="Pfam" id="PF13458"/>
    </source>
</evidence>
<dbReference type="CDD" id="cd06348">
    <property type="entry name" value="PBP1_ABC_HAAT-like"/>
    <property type="match status" value="1"/>
</dbReference>
<evidence type="ECO:0000256" key="5">
    <source>
        <dbReference type="SAM" id="SignalP"/>
    </source>
</evidence>
<evidence type="ECO:0000256" key="3">
    <source>
        <dbReference type="ARBA" id="ARBA00022729"/>
    </source>
</evidence>
<accession>A0A975IPY3</accession>
<protein>
    <submittedName>
        <fullName evidence="7">ABC transporter substrate-binding protein</fullName>
    </submittedName>
</protein>
<gene>
    <name evidence="7" type="ORF">G127AT_06130</name>
</gene>
<dbReference type="PRINTS" id="PR00337">
    <property type="entry name" value="LEUILEVALBP"/>
</dbReference>
<organism evidence="7 8">
    <name type="scientific">Agromyces archimandritae</name>
    <dbReference type="NCBI Taxonomy" id="2781962"/>
    <lineage>
        <taxon>Bacteria</taxon>
        <taxon>Bacillati</taxon>
        <taxon>Actinomycetota</taxon>
        <taxon>Actinomycetes</taxon>
        <taxon>Micrococcales</taxon>
        <taxon>Microbacteriaceae</taxon>
        <taxon>Agromyces</taxon>
    </lineage>
</organism>
<dbReference type="EMBL" id="CP071696">
    <property type="protein sequence ID" value="QTX05779.1"/>
    <property type="molecule type" value="Genomic_DNA"/>
</dbReference>
<keyword evidence="2" id="KW-0813">Transport</keyword>
<comment type="similarity">
    <text evidence="1">Belongs to the leucine-binding protein family.</text>
</comment>
<feature type="signal peptide" evidence="5">
    <location>
        <begin position="1"/>
        <end position="20"/>
    </location>
</feature>
<feature type="domain" description="Leucine-binding protein" evidence="6">
    <location>
        <begin position="50"/>
        <end position="383"/>
    </location>
</feature>
<dbReference type="RefSeq" id="WP_210901088.1">
    <property type="nucleotide sequence ID" value="NZ_CP071696.1"/>
</dbReference>
<dbReference type="Pfam" id="PF13458">
    <property type="entry name" value="Peripla_BP_6"/>
    <property type="match status" value="1"/>
</dbReference>
<evidence type="ECO:0000313" key="8">
    <source>
        <dbReference type="Proteomes" id="UP000671914"/>
    </source>
</evidence>
<keyword evidence="4" id="KW-0029">Amino-acid transport</keyword>
<dbReference type="InterPro" id="IPR028082">
    <property type="entry name" value="Peripla_BP_I"/>
</dbReference>
<keyword evidence="8" id="KW-1185">Reference proteome</keyword>
<dbReference type="KEGG" id="aarc:G127AT_06130"/>
<sequence>MSAKRLTAIAGGSILLLALAACSSDGGDGGGGGELVGSGTGAECTIEAAVPIGAAFSLTGAAAQYGESQKNALELAADELNATGGVTYELAIEDDETDPKQAIQLFDGFVADGTSIVLGPTLSNTAKQADPVAQDGGLPVLGISNTAGGITEIGDYIFRDSLTEEAVIPQTVAAATEKYGLKNVVVMYSNDDAFTESGYQAFADALESEGVEVAETITFSKADTDFRALLDKAKGHNPDAIVVSALVEAAVPLVTQARELGIEQPIIGGNGFNAPALIEGAGDAAEGVVVGAAWNSASDNEQNLAFIDAYTEKFGKAPDQFAAQAYAGLQIIDAAVRANCSGERDDIKDGLTGISDVPTVLGDVSLDENRDAVHEALVQIVEGGKFAILS</sequence>
<proteinExistence type="inferred from homology"/>
<dbReference type="PANTHER" id="PTHR30483">
    <property type="entry name" value="LEUCINE-SPECIFIC-BINDING PROTEIN"/>
    <property type="match status" value="1"/>
</dbReference>
<dbReference type="PROSITE" id="PS51257">
    <property type="entry name" value="PROKAR_LIPOPROTEIN"/>
    <property type="match status" value="1"/>
</dbReference>
<dbReference type="InterPro" id="IPR028081">
    <property type="entry name" value="Leu-bd"/>
</dbReference>
<dbReference type="InterPro" id="IPR000709">
    <property type="entry name" value="Leu_Ile_Val-bd"/>
</dbReference>
<evidence type="ECO:0000256" key="1">
    <source>
        <dbReference type="ARBA" id="ARBA00010062"/>
    </source>
</evidence>
<dbReference type="SUPFAM" id="SSF53822">
    <property type="entry name" value="Periplasmic binding protein-like I"/>
    <property type="match status" value="1"/>
</dbReference>
<feature type="chain" id="PRO_5036686252" evidence="5">
    <location>
        <begin position="21"/>
        <end position="390"/>
    </location>
</feature>
<dbReference type="InterPro" id="IPR051010">
    <property type="entry name" value="BCAA_transport"/>
</dbReference>
<evidence type="ECO:0000256" key="2">
    <source>
        <dbReference type="ARBA" id="ARBA00022448"/>
    </source>
</evidence>
<reference evidence="7" key="1">
    <citation type="submission" date="2021-03" db="EMBL/GenBank/DDBJ databases">
        <title>Agromyces archimandritus sp. nov., isolated from the cockroach Archimandrita tessellata.</title>
        <authorList>
            <person name="Guzman J."/>
            <person name="Ortuzar M."/>
            <person name="Poehlein A."/>
            <person name="Daniel R."/>
            <person name="Trujillo M."/>
            <person name="Vilcinskas A."/>
        </authorList>
    </citation>
    <scope>NUCLEOTIDE SEQUENCE</scope>
    <source>
        <strain evidence="7">G127AT</strain>
    </source>
</reference>
<dbReference type="Proteomes" id="UP000671914">
    <property type="component" value="Chromosome"/>
</dbReference>
<dbReference type="AlphaFoldDB" id="A0A975IPY3"/>
<dbReference type="GO" id="GO:0006865">
    <property type="term" value="P:amino acid transport"/>
    <property type="evidence" value="ECO:0007669"/>
    <property type="project" value="UniProtKB-KW"/>
</dbReference>